<evidence type="ECO:0000313" key="4">
    <source>
        <dbReference type="Proteomes" id="UP000184330"/>
    </source>
</evidence>
<gene>
    <name evidence="3" type="ORF">PAC_19576</name>
</gene>
<protein>
    <recommendedName>
        <fullName evidence="2">BZIP domain-containing protein</fullName>
    </recommendedName>
</protein>
<evidence type="ECO:0000259" key="2">
    <source>
        <dbReference type="PROSITE" id="PS50217"/>
    </source>
</evidence>
<organism evidence="3 4">
    <name type="scientific">Phialocephala subalpina</name>
    <dbReference type="NCBI Taxonomy" id="576137"/>
    <lineage>
        <taxon>Eukaryota</taxon>
        <taxon>Fungi</taxon>
        <taxon>Dikarya</taxon>
        <taxon>Ascomycota</taxon>
        <taxon>Pezizomycotina</taxon>
        <taxon>Leotiomycetes</taxon>
        <taxon>Helotiales</taxon>
        <taxon>Mollisiaceae</taxon>
        <taxon>Phialocephala</taxon>
        <taxon>Phialocephala fortinii species complex</taxon>
    </lineage>
</organism>
<feature type="region of interest" description="Disordered" evidence="1">
    <location>
        <begin position="1"/>
        <end position="135"/>
    </location>
</feature>
<dbReference type="PANTHER" id="PTHR23334:SF20">
    <property type="entry name" value="BASIC LEUCINE ZIPPER 24"/>
    <property type="match status" value="1"/>
</dbReference>
<dbReference type="PANTHER" id="PTHR23334">
    <property type="entry name" value="CCAAT/ENHANCER BINDING PROTEIN"/>
    <property type="match status" value="1"/>
</dbReference>
<sequence>MEGHGQDYAQGGSEYGQDYPSGQPPYYGQPQAPPQQYYAASSSSNTSPGSPSTYAPIYPSVSQYSNNPNYQPPGTGYGYEQSQYPHTSASASATLTENEAELKRLRNTAASARFRAKKKKREQSLERQSREKREELQRLENRISELEQENKFLKSLILTPRTAKGEEEEGIEVDAGEEGSPKGKGKERSHGSGERRGGKGKDGVGTSKH</sequence>
<proteinExistence type="predicted"/>
<feature type="compositionally biased region" description="Basic and acidic residues" evidence="1">
    <location>
        <begin position="179"/>
        <end position="202"/>
    </location>
</feature>
<dbReference type="Pfam" id="PF07716">
    <property type="entry name" value="bZIP_2"/>
    <property type="match status" value="1"/>
</dbReference>
<dbReference type="AlphaFoldDB" id="A0A1L7XXB9"/>
<accession>A0A1L7XXB9</accession>
<keyword evidence="4" id="KW-1185">Reference proteome</keyword>
<dbReference type="CDD" id="cd14705">
    <property type="entry name" value="bZIP_Zip1"/>
    <property type="match status" value="1"/>
</dbReference>
<dbReference type="GO" id="GO:0000978">
    <property type="term" value="F:RNA polymerase II cis-regulatory region sequence-specific DNA binding"/>
    <property type="evidence" value="ECO:0007669"/>
    <property type="project" value="TreeGrafter"/>
</dbReference>
<dbReference type="GO" id="GO:0000981">
    <property type="term" value="F:DNA-binding transcription factor activity, RNA polymerase II-specific"/>
    <property type="evidence" value="ECO:0007669"/>
    <property type="project" value="TreeGrafter"/>
</dbReference>
<feature type="region of interest" description="Disordered" evidence="1">
    <location>
        <begin position="156"/>
        <end position="209"/>
    </location>
</feature>
<dbReference type="EMBL" id="FJOG01000077">
    <property type="protein sequence ID" value="CZR69676.1"/>
    <property type="molecule type" value="Genomic_DNA"/>
</dbReference>
<feature type="compositionally biased region" description="Polar residues" evidence="1">
    <location>
        <begin position="80"/>
        <end position="97"/>
    </location>
</feature>
<evidence type="ECO:0000256" key="1">
    <source>
        <dbReference type="SAM" id="MobiDB-lite"/>
    </source>
</evidence>
<dbReference type="GO" id="GO:0006351">
    <property type="term" value="P:DNA-templated transcription"/>
    <property type="evidence" value="ECO:0007669"/>
    <property type="project" value="InterPro"/>
</dbReference>
<feature type="compositionally biased region" description="Low complexity" evidence="1">
    <location>
        <begin position="15"/>
        <end position="52"/>
    </location>
</feature>
<dbReference type="Gene3D" id="1.20.5.170">
    <property type="match status" value="1"/>
</dbReference>
<reference evidence="3 4" key="1">
    <citation type="submission" date="2016-03" db="EMBL/GenBank/DDBJ databases">
        <authorList>
            <person name="Ploux O."/>
        </authorList>
    </citation>
    <scope>NUCLEOTIDE SEQUENCE [LARGE SCALE GENOMIC DNA]</scope>
    <source>
        <strain evidence="3 4">UAMH 11012</strain>
    </source>
</reference>
<dbReference type="OrthoDB" id="1939598at2759"/>
<dbReference type="InterPro" id="IPR046347">
    <property type="entry name" value="bZIP_sf"/>
</dbReference>
<feature type="domain" description="BZIP" evidence="2">
    <location>
        <begin position="97"/>
        <end position="157"/>
    </location>
</feature>
<dbReference type="InterPro" id="IPR031106">
    <property type="entry name" value="C/EBP"/>
</dbReference>
<feature type="compositionally biased region" description="Basic and acidic residues" evidence="1">
    <location>
        <begin position="122"/>
        <end position="135"/>
    </location>
</feature>
<feature type="compositionally biased region" description="Acidic residues" evidence="1">
    <location>
        <begin position="166"/>
        <end position="177"/>
    </location>
</feature>
<dbReference type="Proteomes" id="UP000184330">
    <property type="component" value="Unassembled WGS sequence"/>
</dbReference>
<dbReference type="PROSITE" id="PS00036">
    <property type="entry name" value="BZIP_BASIC"/>
    <property type="match status" value="1"/>
</dbReference>
<dbReference type="PROSITE" id="PS50217">
    <property type="entry name" value="BZIP"/>
    <property type="match status" value="1"/>
</dbReference>
<name>A0A1L7XXB9_9HELO</name>
<dbReference type="InterPro" id="IPR004827">
    <property type="entry name" value="bZIP"/>
</dbReference>
<feature type="compositionally biased region" description="Polar residues" evidence="1">
    <location>
        <begin position="60"/>
        <end position="69"/>
    </location>
</feature>
<dbReference type="SUPFAM" id="SSF57959">
    <property type="entry name" value="Leucine zipper domain"/>
    <property type="match status" value="1"/>
</dbReference>
<dbReference type="STRING" id="576137.A0A1L7XXB9"/>
<evidence type="ECO:0000313" key="3">
    <source>
        <dbReference type="EMBL" id="CZR69676.1"/>
    </source>
</evidence>